<feature type="region of interest" description="Disordered" evidence="1">
    <location>
        <begin position="1"/>
        <end position="97"/>
    </location>
</feature>
<sequence length="400" mass="44022">MAPAHAIDGPDAHDHATKQLAPELTIDGPQQDGYSASLTKEQAKHQETVNKSTSIATKKRAEASRTRSESTRRTATTAAEREEKNATTALKKVSDTQAKIVTANKSIASKQSSLTTAQRDEQRAHDRDTANRMRKEKAESQRRDREDARKRKVEKDHAREVKRLANPTASIRYIEVQPPKPEPLRVLYLTANPESEETATLYPDGTVETKGVWLRVDHEMRQVKDMLKRTKYRDLVTIEHLTAATSMDLINGLNEIRPHVVHFSGHSSELGLRMENEQGTSDGDDLDFALLARILGATDEPPRLLVLNSCESLAGANDLLQTVPTVIAMSDSIDDASAVIFAGQFYSAVGSAQSVASALEQAKTVMEVSSLEGSHLPEARTREGVDLRDLVLVNPPNNPL</sequence>
<dbReference type="AlphaFoldDB" id="A0A1D7VZS0"/>
<protein>
    <recommendedName>
        <fullName evidence="2">CHAT domain-containing protein</fullName>
    </recommendedName>
</protein>
<dbReference type="KEGG" id="blin:BLSMQ_0498"/>
<accession>A0A1D7VZS0</accession>
<dbReference type="InterPro" id="IPR024983">
    <property type="entry name" value="CHAT_dom"/>
</dbReference>
<dbReference type="EMBL" id="CP017150">
    <property type="protein sequence ID" value="AOP52212.1"/>
    <property type="molecule type" value="Genomic_DNA"/>
</dbReference>
<feature type="compositionally biased region" description="Basic and acidic residues" evidence="1">
    <location>
        <begin position="118"/>
        <end position="158"/>
    </location>
</feature>
<organism evidence="3 4">
    <name type="scientific">Brevibacterium aurantiacum</name>
    <dbReference type="NCBI Taxonomy" id="273384"/>
    <lineage>
        <taxon>Bacteria</taxon>
        <taxon>Bacillati</taxon>
        <taxon>Actinomycetota</taxon>
        <taxon>Actinomycetes</taxon>
        <taxon>Micrococcales</taxon>
        <taxon>Brevibacteriaceae</taxon>
        <taxon>Brevibacterium</taxon>
    </lineage>
</organism>
<dbReference type="PATRIC" id="fig|1703.10.peg.510"/>
<dbReference type="OrthoDB" id="8253226at2"/>
<dbReference type="RefSeq" id="WP_069599384.1">
    <property type="nucleotide sequence ID" value="NZ_CP017150.1"/>
</dbReference>
<feature type="compositionally biased region" description="Basic and acidic residues" evidence="1">
    <location>
        <begin position="8"/>
        <end position="17"/>
    </location>
</feature>
<evidence type="ECO:0000313" key="3">
    <source>
        <dbReference type="EMBL" id="AOP52212.1"/>
    </source>
</evidence>
<proteinExistence type="predicted"/>
<dbReference type="Pfam" id="PF12770">
    <property type="entry name" value="CHAT"/>
    <property type="match status" value="1"/>
</dbReference>
<evidence type="ECO:0000313" key="4">
    <source>
        <dbReference type="Proteomes" id="UP000094793"/>
    </source>
</evidence>
<name>A0A1D7VZS0_BREAU</name>
<feature type="compositionally biased region" description="Basic and acidic residues" evidence="1">
    <location>
        <begin position="59"/>
        <end position="72"/>
    </location>
</feature>
<feature type="region of interest" description="Disordered" evidence="1">
    <location>
        <begin position="110"/>
        <end position="158"/>
    </location>
</feature>
<evidence type="ECO:0000259" key="2">
    <source>
        <dbReference type="Pfam" id="PF12770"/>
    </source>
</evidence>
<gene>
    <name evidence="3" type="ORF">BLSMQ_0498</name>
</gene>
<feature type="domain" description="CHAT" evidence="2">
    <location>
        <begin position="165"/>
        <end position="366"/>
    </location>
</feature>
<evidence type="ECO:0000256" key="1">
    <source>
        <dbReference type="SAM" id="MobiDB-lite"/>
    </source>
</evidence>
<dbReference type="Proteomes" id="UP000094793">
    <property type="component" value="Chromosome"/>
</dbReference>
<reference evidence="4" key="1">
    <citation type="submission" date="2016-09" db="EMBL/GenBank/DDBJ databases">
        <title>Complete Genome Sequence of Brevibacterium linens SMQ-1335.</title>
        <authorList>
            <person name="de Melo A.G."/>
            <person name="Labrie S.J."/>
            <person name="Dumaresq J."/>
            <person name="Roberts R.J."/>
            <person name="Tremblay D.M."/>
            <person name="Moineau S."/>
        </authorList>
    </citation>
    <scope>NUCLEOTIDE SEQUENCE [LARGE SCALE GENOMIC DNA]</scope>
    <source>
        <strain evidence="4">SMQ-1335</strain>
    </source>
</reference>